<dbReference type="EMBL" id="BRXY01000112">
    <property type="protein sequence ID" value="GMH66894.1"/>
    <property type="molecule type" value="Genomic_DNA"/>
</dbReference>
<evidence type="ECO:0000256" key="1">
    <source>
        <dbReference type="ARBA" id="ARBA00022614"/>
    </source>
</evidence>
<dbReference type="SMART" id="SM00369">
    <property type="entry name" value="LRR_TYP"/>
    <property type="match status" value="4"/>
</dbReference>
<dbReference type="Gene3D" id="3.80.10.10">
    <property type="entry name" value="Ribonuclease Inhibitor"/>
    <property type="match status" value="1"/>
</dbReference>
<dbReference type="InterPro" id="IPR001611">
    <property type="entry name" value="Leu-rich_rpt"/>
</dbReference>
<accession>A0A9W7AEH0</accession>
<evidence type="ECO:0000256" key="2">
    <source>
        <dbReference type="ARBA" id="ARBA00022737"/>
    </source>
</evidence>
<dbReference type="AlphaFoldDB" id="A0A9W7AEH0"/>
<dbReference type="PANTHER" id="PTHR48051">
    <property type="match status" value="1"/>
</dbReference>
<keyword evidence="1" id="KW-0433">Leucine-rich repeat</keyword>
<dbReference type="OrthoDB" id="44077at2759"/>
<dbReference type="PANTHER" id="PTHR48051:SF1">
    <property type="entry name" value="RAS SUPPRESSOR PROTEIN 1"/>
    <property type="match status" value="1"/>
</dbReference>
<protein>
    <recommendedName>
        <fullName evidence="5">Leucine-rich repeat-containing protein</fullName>
    </recommendedName>
</protein>
<sequence>MEEFEDLVPQPDDDGRMELTYRAWTEVDDVVWTMGRTLVFLDVSFNAITSLPEELGDLYQLKELNIACNHITNLPVSIGKLIKLQQLKANGNKISEIPEEIGKCKSVKVMHLNENIIIGIPPTLAECTRLEVLRLQNNKIIGLPHELANLPIKEIDVTNNNELEMIPKPMRGNSDIIMWILNNHHANHKKLLLVEQSNMAMFKLLNESEEGIKEAKKETVHLTVKKTDLQVERSNLYAYFAFMQAVKLTGCVIM</sequence>
<reference evidence="4" key="1">
    <citation type="journal article" date="2023" name="Commun. Biol.">
        <title>Genome analysis of Parmales, the sister group of diatoms, reveals the evolutionary specialization of diatoms from phago-mixotrophs to photoautotrophs.</title>
        <authorList>
            <person name="Ban H."/>
            <person name="Sato S."/>
            <person name="Yoshikawa S."/>
            <person name="Yamada K."/>
            <person name="Nakamura Y."/>
            <person name="Ichinomiya M."/>
            <person name="Sato N."/>
            <person name="Blanc-Mathieu R."/>
            <person name="Endo H."/>
            <person name="Kuwata A."/>
            <person name="Ogata H."/>
        </authorList>
    </citation>
    <scope>NUCLEOTIDE SEQUENCE [LARGE SCALE GENOMIC DNA]</scope>
    <source>
        <strain evidence="4">NIES 3701</strain>
    </source>
</reference>
<dbReference type="Proteomes" id="UP001165085">
    <property type="component" value="Unassembled WGS sequence"/>
</dbReference>
<evidence type="ECO:0000313" key="3">
    <source>
        <dbReference type="EMBL" id="GMH66894.1"/>
    </source>
</evidence>
<dbReference type="InterPro" id="IPR032675">
    <property type="entry name" value="LRR_dom_sf"/>
</dbReference>
<proteinExistence type="predicted"/>
<evidence type="ECO:0000313" key="4">
    <source>
        <dbReference type="Proteomes" id="UP001165085"/>
    </source>
</evidence>
<dbReference type="GO" id="GO:0005737">
    <property type="term" value="C:cytoplasm"/>
    <property type="evidence" value="ECO:0007669"/>
    <property type="project" value="TreeGrafter"/>
</dbReference>
<dbReference type="Pfam" id="PF00560">
    <property type="entry name" value="LRR_1"/>
    <property type="match status" value="1"/>
</dbReference>
<evidence type="ECO:0008006" key="5">
    <source>
        <dbReference type="Google" id="ProtNLM"/>
    </source>
</evidence>
<comment type="caution">
    <text evidence="3">The sequence shown here is derived from an EMBL/GenBank/DDBJ whole genome shotgun (WGS) entry which is preliminary data.</text>
</comment>
<organism evidence="3 4">
    <name type="scientific">Triparma strigata</name>
    <dbReference type="NCBI Taxonomy" id="1606541"/>
    <lineage>
        <taxon>Eukaryota</taxon>
        <taxon>Sar</taxon>
        <taxon>Stramenopiles</taxon>
        <taxon>Ochrophyta</taxon>
        <taxon>Bolidophyceae</taxon>
        <taxon>Parmales</taxon>
        <taxon>Triparmaceae</taxon>
        <taxon>Triparma</taxon>
    </lineage>
</organism>
<dbReference type="Pfam" id="PF13855">
    <property type="entry name" value="LRR_8"/>
    <property type="match status" value="1"/>
</dbReference>
<dbReference type="SUPFAM" id="SSF52058">
    <property type="entry name" value="L domain-like"/>
    <property type="match status" value="1"/>
</dbReference>
<keyword evidence="2" id="KW-0677">Repeat</keyword>
<name>A0A9W7AEH0_9STRA</name>
<dbReference type="InterPro" id="IPR050216">
    <property type="entry name" value="LRR_domain-containing"/>
</dbReference>
<gene>
    <name evidence="3" type="ORF">TrST_g7511</name>
</gene>
<keyword evidence="4" id="KW-1185">Reference proteome</keyword>
<dbReference type="InterPro" id="IPR003591">
    <property type="entry name" value="Leu-rich_rpt_typical-subtyp"/>
</dbReference>
<dbReference type="PROSITE" id="PS51450">
    <property type="entry name" value="LRR"/>
    <property type="match status" value="1"/>
</dbReference>